<gene>
    <name evidence="1" type="ORF">SK571_40860</name>
</gene>
<dbReference type="PROSITE" id="PS51257">
    <property type="entry name" value="PROKAR_LIPOPROTEIN"/>
    <property type="match status" value="1"/>
</dbReference>
<keyword evidence="2" id="KW-1185">Reference proteome</keyword>
<evidence type="ECO:0000313" key="2">
    <source>
        <dbReference type="Proteomes" id="UP001271792"/>
    </source>
</evidence>
<evidence type="ECO:0000313" key="1">
    <source>
        <dbReference type="EMBL" id="MDX8055766.1"/>
    </source>
</evidence>
<name>A0ABU4U5H3_9PSEU</name>
<protein>
    <submittedName>
        <fullName evidence="1">Uncharacterized protein</fullName>
    </submittedName>
</protein>
<dbReference type="RefSeq" id="WP_319989485.1">
    <property type="nucleotide sequence ID" value="NZ_JAXAVV010000032.1"/>
</dbReference>
<dbReference type="EMBL" id="JAXAVV010000032">
    <property type="protein sequence ID" value="MDX8055766.1"/>
    <property type="molecule type" value="Genomic_DNA"/>
</dbReference>
<reference evidence="1 2" key="1">
    <citation type="submission" date="2023-11" db="EMBL/GenBank/DDBJ databases">
        <title>Lentzea sokolovensis, sp. nov., Lentzea kristufkii, sp. nov., and Lentzea miocenensis, sp. nov., rare actinobacteria from Sokolov Coal Basin, Miocene lacustrine sediment, Czech Republic.</title>
        <authorList>
            <person name="Lara A."/>
            <person name="Kotroba L."/>
            <person name="Nouioui I."/>
            <person name="Neumann-Schaal M."/>
            <person name="Mast Y."/>
            <person name="Chronakova A."/>
        </authorList>
    </citation>
    <scope>NUCLEOTIDE SEQUENCE [LARGE SCALE GENOMIC DNA]</scope>
    <source>
        <strain evidence="1 2">BCCO 10_0798</strain>
    </source>
</reference>
<comment type="caution">
    <text evidence="1">The sequence shown here is derived from an EMBL/GenBank/DDBJ whole genome shotgun (WGS) entry which is preliminary data.</text>
</comment>
<accession>A0ABU4U5H3</accession>
<proteinExistence type="predicted"/>
<dbReference type="Proteomes" id="UP001271792">
    <property type="component" value="Unassembled WGS sequence"/>
</dbReference>
<sequence length="56" mass="6026">MARDVMHVVASKSWWSGTITTACGLKVDSSETNSVWFPSLSGNIKCPACMAAHKAR</sequence>
<organism evidence="1 2">
    <name type="scientific">Lentzea kristufekii</name>
    <dbReference type="NCBI Taxonomy" id="3095430"/>
    <lineage>
        <taxon>Bacteria</taxon>
        <taxon>Bacillati</taxon>
        <taxon>Actinomycetota</taxon>
        <taxon>Actinomycetes</taxon>
        <taxon>Pseudonocardiales</taxon>
        <taxon>Pseudonocardiaceae</taxon>
        <taxon>Lentzea</taxon>
    </lineage>
</organism>